<sequence>MSLLLISPKTILDGVFAFPPHRHTLGGSSYFILGEILGLSGNLLIDCPAKEFQPWCHAQGGVQHLLITHRDGADQIPQWQQAFQCPVHTHQQEAYLYPGLWVHPFAQTFAVMPGITMIWTPGYSPGSSCVYLERLGGVLFTGRHLLPNPQGAISLLSTRKTFHWPRQQRSLRGLKNWLGERPVGYFCPGANTGFLRGQGWATPDPGTDWYDEIMGRLSPHVPQVRQ</sequence>
<proteinExistence type="predicted"/>
<dbReference type="InterPro" id="IPR001279">
    <property type="entry name" value="Metallo-B-lactamas"/>
</dbReference>
<dbReference type="RefSeq" id="WP_216634859.1">
    <property type="nucleotide sequence ID" value="NZ_CP017675.1"/>
</dbReference>
<dbReference type="STRING" id="1188229.GlitD10_1059"/>
<reference evidence="2 3" key="1">
    <citation type="submission" date="2016-10" db="EMBL/GenBank/DDBJ databases">
        <title>Description of Gloeomargarita lithophora gen. nov., sp. nov., a thylakoid-bearing basal-branching cyanobacterium with intracellular carbonates, and proposal for Gloeomargaritales ord. nov.</title>
        <authorList>
            <person name="Moreira D."/>
            <person name="Tavera R."/>
            <person name="Benzerara K."/>
            <person name="Skouri-Panet F."/>
            <person name="Couradeau E."/>
            <person name="Gerard E."/>
            <person name="Loussert C."/>
            <person name="Novelo E."/>
            <person name="Zivanovic Y."/>
            <person name="Lopez-Garcia P."/>
        </authorList>
    </citation>
    <scope>NUCLEOTIDE SEQUENCE [LARGE SCALE GENOMIC DNA]</scope>
    <source>
        <strain evidence="2 3">D10</strain>
    </source>
</reference>
<evidence type="ECO:0000313" key="2">
    <source>
        <dbReference type="EMBL" id="APB33379.1"/>
    </source>
</evidence>
<dbReference type="Proteomes" id="UP000180235">
    <property type="component" value="Chromosome"/>
</dbReference>
<feature type="domain" description="Metallo-beta-lactamase" evidence="1">
    <location>
        <begin position="26"/>
        <end position="190"/>
    </location>
</feature>
<dbReference type="SUPFAM" id="SSF56281">
    <property type="entry name" value="Metallo-hydrolase/oxidoreductase"/>
    <property type="match status" value="1"/>
</dbReference>
<organism evidence="2 3">
    <name type="scientific">Gloeomargarita lithophora Alchichica-D10</name>
    <dbReference type="NCBI Taxonomy" id="1188229"/>
    <lineage>
        <taxon>Bacteria</taxon>
        <taxon>Bacillati</taxon>
        <taxon>Cyanobacteriota</taxon>
        <taxon>Cyanophyceae</taxon>
        <taxon>Gloeomargaritales</taxon>
        <taxon>Gloeomargaritaceae</taxon>
        <taxon>Gloeomargarita</taxon>
    </lineage>
</organism>
<evidence type="ECO:0000259" key="1">
    <source>
        <dbReference type="SMART" id="SM00849"/>
    </source>
</evidence>
<dbReference type="Gene3D" id="3.60.15.10">
    <property type="entry name" value="Ribonuclease Z/Hydroxyacylglutathione hydrolase-like"/>
    <property type="match status" value="1"/>
</dbReference>
<accession>A0A1J0ABS4</accession>
<dbReference type="AlphaFoldDB" id="A0A1J0ABS4"/>
<keyword evidence="2" id="KW-0378">Hydrolase</keyword>
<protein>
    <submittedName>
        <fullName evidence="2">Zn-dependent hydrolase, including glyoxylase</fullName>
    </submittedName>
</protein>
<dbReference type="KEGG" id="glt:GlitD10_1059"/>
<dbReference type="PANTHER" id="PTHR42773:SF3">
    <property type="entry name" value="SLR0630 PROTEIN"/>
    <property type="match status" value="1"/>
</dbReference>
<dbReference type="SMART" id="SM00849">
    <property type="entry name" value="Lactamase_B"/>
    <property type="match status" value="1"/>
</dbReference>
<dbReference type="PANTHER" id="PTHR42773">
    <property type="entry name" value="METALLO-BETA-LACTAMASE-RELATED"/>
    <property type="match status" value="1"/>
</dbReference>
<gene>
    <name evidence="2" type="ORF">GlitD10_1059</name>
</gene>
<keyword evidence="3" id="KW-1185">Reference proteome</keyword>
<evidence type="ECO:0000313" key="3">
    <source>
        <dbReference type="Proteomes" id="UP000180235"/>
    </source>
</evidence>
<dbReference type="GO" id="GO:0016787">
    <property type="term" value="F:hydrolase activity"/>
    <property type="evidence" value="ECO:0007669"/>
    <property type="project" value="UniProtKB-KW"/>
</dbReference>
<dbReference type="InterPro" id="IPR036866">
    <property type="entry name" value="RibonucZ/Hydroxyglut_hydro"/>
</dbReference>
<name>A0A1J0ABS4_9CYAN</name>
<dbReference type="EMBL" id="CP017675">
    <property type="protein sequence ID" value="APB33379.1"/>
    <property type="molecule type" value="Genomic_DNA"/>
</dbReference>